<dbReference type="PANTHER" id="PTHR11358:SF35">
    <property type="entry name" value="FORMIMIDOYLGLUTAMASE"/>
    <property type="match status" value="1"/>
</dbReference>
<keyword evidence="2 6" id="KW-0378">Hydrolase</keyword>
<protein>
    <submittedName>
        <fullName evidence="7">Formiminoglutamase</fullName>
        <ecNumber evidence="7">3.5.3.8</ecNumber>
    </submittedName>
</protein>
<organism evidence="7 8">
    <name type="scientific">Paenibacillus eucommiae</name>
    <dbReference type="NCBI Taxonomy" id="1355755"/>
    <lineage>
        <taxon>Bacteria</taxon>
        <taxon>Bacillati</taxon>
        <taxon>Bacillota</taxon>
        <taxon>Bacilli</taxon>
        <taxon>Bacillales</taxon>
        <taxon>Paenibacillaceae</taxon>
        <taxon>Paenibacillus</taxon>
    </lineage>
</organism>
<comment type="similarity">
    <text evidence="5 6">Belongs to the arginase family.</text>
</comment>
<dbReference type="Pfam" id="PF00491">
    <property type="entry name" value="Arginase"/>
    <property type="match status" value="1"/>
</dbReference>
<keyword evidence="3" id="KW-0369">Histidine metabolism</keyword>
<gene>
    <name evidence="7" type="ORF">J2Z66_006818</name>
</gene>
<proteinExistence type="inferred from homology"/>
<dbReference type="SUPFAM" id="SSF52768">
    <property type="entry name" value="Arginase/deacetylase"/>
    <property type="match status" value="1"/>
</dbReference>
<sequence>MSDVYDYINPPGLIYRGKSADRLDLKMNQLIAEYTADQRYEVCLLGVPLSRSSISASAASENPNAIRSVWQSFAAYNIDYDVDLSDLRIADMGDVKMHVTDIPKCHHNIEQAMLEVLEKNNSITPLSIGGDHSITCPLVKGLQRYHQGKKIGILQFDTHFDLRNLQDGGPSNGTPMRGLIESGTVKAQHIVNIGLHGYFNSLAYKQYADELELKYYTFRTVRKLGMEKVLSEALAYLDDKVDLIYLTVDIDVLDAAFAPAAPASTPGGMYSWELLEAVYQIGKHPKVAAMDIVCLDPHRDDRSLITVKTGAYLLLNFLCGFKHRPKHAY</sequence>
<evidence type="ECO:0000313" key="8">
    <source>
        <dbReference type="Proteomes" id="UP001519287"/>
    </source>
</evidence>
<dbReference type="Proteomes" id="UP001519287">
    <property type="component" value="Unassembled WGS sequence"/>
</dbReference>
<evidence type="ECO:0000256" key="5">
    <source>
        <dbReference type="PROSITE-ProRule" id="PRU00742"/>
    </source>
</evidence>
<evidence type="ECO:0000256" key="2">
    <source>
        <dbReference type="ARBA" id="ARBA00022801"/>
    </source>
</evidence>
<dbReference type="InterPro" id="IPR020855">
    <property type="entry name" value="Ureohydrolase_Mn_BS"/>
</dbReference>
<name>A0ABS4J7E8_9BACL</name>
<dbReference type="InterPro" id="IPR006035">
    <property type="entry name" value="Ureohydrolase"/>
</dbReference>
<dbReference type="PRINTS" id="PR00116">
    <property type="entry name" value="ARGINASE"/>
</dbReference>
<evidence type="ECO:0000256" key="3">
    <source>
        <dbReference type="ARBA" id="ARBA00022808"/>
    </source>
</evidence>
<evidence type="ECO:0000256" key="1">
    <source>
        <dbReference type="ARBA" id="ARBA00022723"/>
    </source>
</evidence>
<dbReference type="Gene3D" id="3.40.800.10">
    <property type="entry name" value="Ureohydrolase domain"/>
    <property type="match status" value="1"/>
</dbReference>
<dbReference type="CDD" id="cd09990">
    <property type="entry name" value="Agmatinase-like"/>
    <property type="match status" value="1"/>
</dbReference>
<dbReference type="EMBL" id="JAGGLB010000031">
    <property type="protein sequence ID" value="MBP1995176.1"/>
    <property type="molecule type" value="Genomic_DNA"/>
</dbReference>
<keyword evidence="1" id="KW-0479">Metal-binding</keyword>
<evidence type="ECO:0000256" key="6">
    <source>
        <dbReference type="RuleBase" id="RU003684"/>
    </source>
</evidence>
<dbReference type="PROSITE" id="PS51409">
    <property type="entry name" value="ARGINASE_2"/>
    <property type="match status" value="1"/>
</dbReference>
<reference evidence="7 8" key="1">
    <citation type="submission" date="2021-03" db="EMBL/GenBank/DDBJ databases">
        <title>Genomic Encyclopedia of Type Strains, Phase IV (KMG-IV): sequencing the most valuable type-strain genomes for metagenomic binning, comparative biology and taxonomic classification.</title>
        <authorList>
            <person name="Goeker M."/>
        </authorList>
    </citation>
    <scope>NUCLEOTIDE SEQUENCE [LARGE SCALE GENOMIC DNA]</scope>
    <source>
        <strain evidence="7 8">DSM 26048</strain>
    </source>
</reference>
<dbReference type="PANTHER" id="PTHR11358">
    <property type="entry name" value="ARGINASE/AGMATINASE"/>
    <property type="match status" value="1"/>
</dbReference>
<accession>A0ABS4J7E8</accession>
<dbReference type="PIRSF" id="PIRSF036979">
    <property type="entry name" value="Arginase"/>
    <property type="match status" value="1"/>
</dbReference>
<keyword evidence="8" id="KW-1185">Reference proteome</keyword>
<dbReference type="InterPro" id="IPR023696">
    <property type="entry name" value="Ureohydrolase_dom_sf"/>
</dbReference>
<dbReference type="GO" id="GO:0050415">
    <property type="term" value="F:formimidoylglutamase activity"/>
    <property type="evidence" value="ECO:0007669"/>
    <property type="project" value="UniProtKB-EC"/>
</dbReference>
<dbReference type="EC" id="3.5.3.8" evidence="7"/>
<dbReference type="RefSeq" id="WP_245376011.1">
    <property type="nucleotide sequence ID" value="NZ_JAGGLB010000031.1"/>
</dbReference>
<evidence type="ECO:0000256" key="4">
    <source>
        <dbReference type="ARBA" id="ARBA00023211"/>
    </source>
</evidence>
<evidence type="ECO:0000313" key="7">
    <source>
        <dbReference type="EMBL" id="MBP1995176.1"/>
    </source>
</evidence>
<keyword evidence="4" id="KW-0464">Manganese</keyword>
<dbReference type="PROSITE" id="PS01053">
    <property type="entry name" value="ARGINASE_1"/>
    <property type="match status" value="1"/>
</dbReference>
<comment type="caution">
    <text evidence="7">The sequence shown here is derived from an EMBL/GenBank/DDBJ whole genome shotgun (WGS) entry which is preliminary data.</text>
</comment>